<accession>A0AAD5QUH0</accession>
<protein>
    <submittedName>
        <fullName evidence="2">Uncharacterized protein</fullName>
    </submittedName>
</protein>
<evidence type="ECO:0000313" key="3">
    <source>
        <dbReference type="Proteomes" id="UP001196413"/>
    </source>
</evidence>
<dbReference type="AlphaFoldDB" id="A0AAD5QUH0"/>
<sequence>MVFFTNIARSSIDLFMLSLLASMSVLGCGVLPAGQGSTRTFTVTGFSLPVAMAYSENSAVSTRFSGIATSEAGAKGFVERLVMQTVFDVLERQARNALLPDVVISTILGQLSVKINYMPLNCQMAVRPGEELKQMESGCIIVDNTVTGICNNMARAAGKKCPTDDMVKTTPVNATHLTISGTLSTTNIIMANWSNAMWRNVVSRAVRMLTSGPFKSHFFSATATIGGN</sequence>
<organism evidence="2 3">
    <name type="scientific">Parelaphostrongylus tenuis</name>
    <name type="common">Meningeal worm</name>
    <dbReference type="NCBI Taxonomy" id="148309"/>
    <lineage>
        <taxon>Eukaryota</taxon>
        <taxon>Metazoa</taxon>
        <taxon>Ecdysozoa</taxon>
        <taxon>Nematoda</taxon>
        <taxon>Chromadorea</taxon>
        <taxon>Rhabditida</taxon>
        <taxon>Rhabditina</taxon>
        <taxon>Rhabditomorpha</taxon>
        <taxon>Strongyloidea</taxon>
        <taxon>Metastrongylidae</taxon>
        <taxon>Parelaphostrongylus</taxon>
    </lineage>
</organism>
<gene>
    <name evidence="2" type="ORF">KIN20_021373</name>
</gene>
<evidence type="ECO:0000313" key="2">
    <source>
        <dbReference type="EMBL" id="KAJ1361974.1"/>
    </source>
</evidence>
<feature type="chain" id="PRO_5041960997" evidence="1">
    <location>
        <begin position="28"/>
        <end position="228"/>
    </location>
</feature>
<keyword evidence="3" id="KW-1185">Reference proteome</keyword>
<proteinExistence type="predicted"/>
<comment type="caution">
    <text evidence="2">The sequence shown here is derived from an EMBL/GenBank/DDBJ whole genome shotgun (WGS) entry which is preliminary data.</text>
</comment>
<keyword evidence="1" id="KW-0732">Signal</keyword>
<dbReference type="EMBL" id="JAHQIW010004329">
    <property type="protein sequence ID" value="KAJ1361974.1"/>
    <property type="molecule type" value="Genomic_DNA"/>
</dbReference>
<evidence type="ECO:0000256" key="1">
    <source>
        <dbReference type="SAM" id="SignalP"/>
    </source>
</evidence>
<name>A0AAD5QUH0_PARTN</name>
<reference evidence="2" key="1">
    <citation type="submission" date="2021-06" db="EMBL/GenBank/DDBJ databases">
        <title>Parelaphostrongylus tenuis whole genome reference sequence.</title>
        <authorList>
            <person name="Garwood T.J."/>
            <person name="Larsen P.A."/>
            <person name="Fountain-Jones N.M."/>
            <person name="Garbe J.R."/>
            <person name="Macchietto M.G."/>
            <person name="Kania S.A."/>
            <person name="Gerhold R.W."/>
            <person name="Richards J.E."/>
            <person name="Wolf T.M."/>
        </authorList>
    </citation>
    <scope>NUCLEOTIDE SEQUENCE</scope>
    <source>
        <strain evidence="2">MNPRO001-30</strain>
        <tissue evidence="2">Meninges</tissue>
    </source>
</reference>
<feature type="signal peptide" evidence="1">
    <location>
        <begin position="1"/>
        <end position="27"/>
    </location>
</feature>
<dbReference type="Proteomes" id="UP001196413">
    <property type="component" value="Unassembled WGS sequence"/>
</dbReference>